<comment type="caution">
    <text evidence="12">The sequence shown here is derived from an EMBL/GenBank/DDBJ whole genome shotgun (WGS) entry which is preliminary data.</text>
</comment>
<dbReference type="Gene3D" id="2.30.30.40">
    <property type="entry name" value="SH3 Domains"/>
    <property type="match status" value="1"/>
</dbReference>
<dbReference type="GO" id="GO:1903078">
    <property type="term" value="P:positive regulation of protein localization to plasma membrane"/>
    <property type="evidence" value="ECO:0007669"/>
    <property type="project" value="TreeGrafter"/>
</dbReference>
<reference evidence="12" key="1">
    <citation type="thesis" date="2020" institute="ProQuest LLC" country="789 East Eisenhower Parkway, Ann Arbor, MI, USA">
        <title>Comparative Genomics and Chromosome Evolution.</title>
        <authorList>
            <person name="Mudd A.B."/>
        </authorList>
    </citation>
    <scope>NUCLEOTIDE SEQUENCE</scope>
    <source>
        <strain evidence="12">HN-11 Male</strain>
        <tissue evidence="12">Kidney and liver</tissue>
    </source>
</reference>
<keyword evidence="7" id="KW-0863">Zinc-finger</keyword>
<organism evidence="12 13">
    <name type="scientific">Eleutherodactylus coqui</name>
    <name type="common">Puerto Rican coqui</name>
    <dbReference type="NCBI Taxonomy" id="57060"/>
    <lineage>
        <taxon>Eukaryota</taxon>
        <taxon>Metazoa</taxon>
        <taxon>Chordata</taxon>
        <taxon>Craniata</taxon>
        <taxon>Vertebrata</taxon>
        <taxon>Euteleostomi</taxon>
        <taxon>Amphibia</taxon>
        <taxon>Batrachia</taxon>
        <taxon>Anura</taxon>
        <taxon>Neobatrachia</taxon>
        <taxon>Hyloidea</taxon>
        <taxon>Eleutherodactylidae</taxon>
        <taxon>Eleutherodactylinae</taxon>
        <taxon>Eleutherodactylus</taxon>
        <taxon>Eleutherodactylus</taxon>
    </lineage>
</organism>
<feature type="domain" description="SH3" evidence="11">
    <location>
        <begin position="312"/>
        <end position="368"/>
    </location>
</feature>
<evidence type="ECO:0000313" key="13">
    <source>
        <dbReference type="Proteomes" id="UP000770717"/>
    </source>
</evidence>
<keyword evidence="13" id="KW-1185">Reference proteome</keyword>
<dbReference type="GO" id="GO:0005886">
    <property type="term" value="C:plasma membrane"/>
    <property type="evidence" value="ECO:0007669"/>
    <property type="project" value="UniProtKB-SubCell"/>
</dbReference>
<dbReference type="EMBL" id="WNTK01000013">
    <property type="protein sequence ID" value="KAG9474079.1"/>
    <property type="molecule type" value="Genomic_DNA"/>
</dbReference>
<dbReference type="PRINTS" id="PR00452">
    <property type="entry name" value="SH3DOMAIN"/>
</dbReference>
<feature type="region of interest" description="Disordered" evidence="10">
    <location>
        <begin position="183"/>
        <end position="246"/>
    </location>
</feature>
<proteinExistence type="predicted"/>
<evidence type="ECO:0000256" key="3">
    <source>
        <dbReference type="ARBA" id="ARBA00022443"/>
    </source>
</evidence>
<evidence type="ECO:0000256" key="2">
    <source>
        <dbReference type="ARBA" id="ARBA00004496"/>
    </source>
</evidence>
<dbReference type="PRINTS" id="PR00499">
    <property type="entry name" value="P67PHOX"/>
</dbReference>
<evidence type="ECO:0000256" key="10">
    <source>
        <dbReference type="SAM" id="MobiDB-lite"/>
    </source>
</evidence>
<evidence type="ECO:0000256" key="6">
    <source>
        <dbReference type="ARBA" id="ARBA00022737"/>
    </source>
</evidence>
<feature type="compositionally biased region" description="Polar residues" evidence="10">
    <location>
        <begin position="8"/>
        <end position="22"/>
    </location>
</feature>
<dbReference type="AlphaFoldDB" id="A0A8J6K3L8"/>
<dbReference type="Pfam" id="PF07653">
    <property type="entry name" value="SH3_2"/>
    <property type="match status" value="1"/>
</dbReference>
<evidence type="ECO:0000256" key="5">
    <source>
        <dbReference type="ARBA" id="ARBA00022490"/>
    </source>
</evidence>
<feature type="domain" description="SH3" evidence="11">
    <location>
        <begin position="250"/>
        <end position="309"/>
    </location>
</feature>
<dbReference type="GO" id="GO:0003009">
    <property type="term" value="P:skeletal muscle contraction"/>
    <property type="evidence" value="ECO:0007669"/>
    <property type="project" value="TreeGrafter"/>
</dbReference>
<keyword evidence="4" id="KW-1003">Cell membrane</keyword>
<accession>A0A8J6K3L8</accession>
<dbReference type="OrthoDB" id="9991832at2759"/>
<dbReference type="PANTHER" id="PTHR15135">
    <property type="entry name" value="STAC"/>
    <property type="match status" value="1"/>
</dbReference>
<keyword evidence="8" id="KW-0472">Membrane</keyword>
<feature type="region of interest" description="Disordered" evidence="10">
    <location>
        <begin position="1"/>
        <end position="31"/>
    </location>
</feature>
<evidence type="ECO:0000256" key="7">
    <source>
        <dbReference type="ARBA" id="ARBA00022771"/>
    </source>
</evidence>
<dbReference type="SMART" id="SM00326">
    <property type="entry name" value="SH3"/>
    <property type="match status" value="2"/>
</dbReference>
<keyword evidence="7" id="KW-0862">Zinc</keyword>
<dbReference type="FunFam" id="2.30.30.40:FF:000221">
    <property type="entry name" value="SH3 and cysteine-rich domain-containing protein 2"/>
    <property type="match status" value="1"/>
</dbReference>
<dbReference type="Pfam" id="PF00018">
    <property type="entry name" value="SH3_1"/>
    <property type="match status" value="1"/>
</dbReference>
<evidence type="ECO:0000256" key="1">
    <source>
        <dbReference type="ARBA" id="ARBA00004236"/>
    </source>
</evidence>
<evidence type="ECO:0000256" key="8">
    <source>
        <dbReference type="ARBA" id="ARBA00023136"/>
    </source>
</evidence>
<dbReference type="GO" id="GO:0005737">
    <property type="term" value="C:cytoplasm"/>
    <property type="evidence" value="ECO:0007669"/>
    <property type="project" value="UniProtKB-SubCell"/>
</dbReference>
<keyword evidence="5" id="KW-0963">Cytoplasm</keyword>
<gene>
    <name evidence="12" type="ORF">GDO78_004399</name>
</gene>
<comment type="subcellular location">
    <subcellularLocation>
        <location evidence="1">Cell membrane</location>
    </subcellularLocation>
    <subcellularLocation>
        <location evidence="2">Cytoplasm</location>
    </subcellularLocation>
</comment>
<dbReference type="InterPro" id="IPR001452">
    <property type="entry name" value="SH3_domain"/>
</dbReference>
<dbReference type="CDD" id="cd11985">
    <property type="entry name" value="SH3_Stac2_C"/>
    <property type="match status" value="1"/>
</dbReference>
<evidence type="ECO:0000259" key="11">
    <source>
        <dbReference type="PROSITE" id="PS50002"/>
    </source>
</evidence>
<evidence type="ECO:0000256" key="4">
    <source>
        <dbReference type="ARBA" id="ARBA00022475"/>
    </source>
</evidence>
<feature type="compositionally biased region" description="Polar residues" evidence="10">
    <location>
        <begin position="183"/>
        <end position="196"/>
    </location>
</feature>
<keyword evidence="3 9" id="KW-0728">SH3 domain</keyword>
<sequence>MTEITEIDPQNSEPRPPVTSTSGGCGLPESKLQRFRRSISLKTILRSKSVENFFPKTNSEMKIPSDVLLSPPMPPPPPSPPPVPTESPPQADQSPHQHHKPLSLLQPVRTHSFHDHVFKKQCPCHLCHQIISTSFRRNFSSPLLIHEPLSSPKESPVPAAPRGRVDPVYETLRYGTALKHLNRSTCSSVSESPTRSLSEKEERTDDPEGSIQSSEESPSHPVFPVDEATSEDARSVTSTVSGGKSKKEISPMYCYVALYKFLPQELNDLPLQPGDRVMVIDDSNEDWWKGKCCDRTGFFPANFVQRVRMGETVWRSTKTFQGVKEQGQLSVKEGQICVGVGKVESDGLIKVSSGKKRGLVPQDCLVEV</sequence>
<dbReference type="GO" id="GO:0008270">
    <property type="term" value="F:zinc ion binding"/>
    <property type="evidence" value="ECO:0007669"/>
    <property type="project" value="UniProtKB-KW"/>
</dbReference>
<dbReference type="Pfam" id="PF16664">
    <property type="entry name" value="STAC2_u1"/>
    <property type="match status" value="1"/>
</dbReference>
<dbReference type="InterPro" id="IPR036028">
    <property type="entry name" value="SH3-like_dom_sf"/>
</dbReference>
<feature type="region of interest" description="Disordered" evidence="10">
    <location>
        <begin position="50"/>
        <end position="100"/>
    </location>
</feature>
<name>A0A8J6K3L8_ELECQ</name>
<dbReference type="InterPro" id="IPR035509">
    <property type="entry name" value="Stac2_SH3"/>
</dbReference>
<evidence type="ECO:0000313" key="12">
    <source>
        <dbReference type="EMBL" id="KAG9474079.1"/>
    </source>
</evidence>
<evidence type="ECO:0000256" key="9">
    <source>
        <dbReference type="PROSITE-ProRule" id="PRU00192"/>
    </source>
</evidence>
<protein>
    <recommendedName>
        <fullName evidence="11">SH3 domain-containing protein</fullName>
    </recommendedName>
</protein>
<dbReference type="Proteomes" id="UP000770717">
    <property type="component" value="Unassembled WGS sequence"/>
</dbReference>
<keyword evidence="7" id="KW-0479">Metal-binding</keyword>
<dbReference type="PANTHER" id="PTHR15135:SF5">
    <property type="entry name" value="SH3 AND CYSTEINE-RICH DOMAIN-CONTAINING PROTEIN 2"/>
    <property type="match status" value="1"/>
</dbReference>
<feature type="compositionally biased region" description="Pro residues" evidence="10">
    <location>
        <begin position="71"/>
        <end position="87"/>
    </location>
</feature>
<dbReference type="InterPro" id="IPR039688">
    <property type="entry name" value="STAC1/2/3"/>
</dbReference>
<keyword evidence="6" id="KW-0677">Repeat</keyword>
<dbReference type="SUPFAM" id="SSF50044">
    <property type="entry name" value="SH3-domain"/>
    <property type="match status" value="1"/>
</dbReference>
<dbReference type="PROSITE" id="PS50002">
    <property type="entry name" value="SH3"/>
    <property type="match status" value="2"/>
</dbReference>